<evidence type="ECO:0000313" key="1">
    <source>
        <dbReference type="EMBL" id="DAE92035.1"/>
    </source>
</evidence>
<proteinExistence type="predicted"/>
<accession>A0A8S5RRP7</accession>
<name>A0A8S5RRP7_9CAUD</name>
<sequence length="38" mass="4458">MQKSIARIIDNLNFQGEKYGVKFIPEQTALYQIVRSEE</sequence>
<dbReference type="EMBL" id="BK057793">
    <property type="protein sequence ID" value="DAE92035.1"/>
    <property type="molecule type" value="Genomic_DNA"/>
</dbReference>
<reference evidence="1" key="1">
    <citation type="journal article" date="2021" name="Proc. Natl. Acad. Sci. U.S.A.">
        <title>A Catalog of Tens of Thousands of Viruses from Human Metagenomes Reveals Hidden Associations with Chronic Diseases.</title>
        <authorList>
            <person name="Tisza M.J."/>
            <person name="Buck C.B."/>
        </authorList>
    </citation>
    <scope>NUCLEOTIDE SEQUENCE</scope>
    <source>
        <strain evidence="1">CtKy93</strain>
    </source>
</reference>
<organism evidence="1">
    <name type="scientific">Siphoviridae sp. ctKy93</name>
    <dbReference type="NCBI Taxonomy" id="2827569"/>
    <lineage>
        <taxon>Viruses</taxon>
        <taxon>Duplodnaviria</taxon>
        <taxon>Heunggongvirae</taxon>
        <taxon>Uroviricota</taxon>
        <taxon>Caudoviricetes</taxon>
    </lineage>
</organism>
<protein>
    <submittedName>
        <fullName evidence="1">Uncharacterized protein</fullName>
    </submittedName>
</protein>